<dbReference type="InterPro" id="IPR036380">
    <property type="entry name" value="Isochorismatase-like_sf"/>
</dbReference>
<dbReference type="InterPro" id="IPR000868">
    <property type="entry name" value="Isochorismatase-like_dom"/>
</dbReference>
<comment type="caution">
    <text evidence="9">The sequence shown here is derived from an EMBL/GenBank/DDBJ whole genome shotgun (WGS) entry which is preliminary data.</text>
</comment>
<name>A0A1Y2FJQ1_PROLT</name>
<dbReference type="OMA" id="DFVDSWP"/>
<comment type="pathway">
    <text evidence="5">Cofactor biosynthesis; nicotinate biosynthesis; nicotinate from nicotinamide: step 1/1.</text>
</comment>
<dbReference type="Pfam" id="PF00857">
    <property type="entry name" value="Isochorismatase"/>
    <property type="match status" value="1"/>
</dbReference>
<keyword evidence="10" id="KW-1185">Reference proteome</keyword>
<evidence type="ECO:0000256" key="6">
    <source>
        <dbReference type="ARBA" id="ARBA00039017"/>
    </source>
</evidence>
<dbReference type="PANTHER" id="PTHR11080">
    <property type="entry name" value="PYRAZINAMIDASE/NICOTINAMIDASE"/>
    <property type="match status" value="1"/>
</dbReference>
<accession>A0A1Y2FJQ1</accession>
<dbReference type="GO" id="GO:0046872">
    <property type="term" value="F:metal ion binding"/>
    <property type="evidence" value="ECO:0007669"/>
    <property type="project" value="UniProtKB-KW"/>
</dbReference>
<dbReference type="RefSeq" id="XP_040725899.1">
    <property type="nucleotide sequence ID" value="XM_040871104.1"/>
</dbReference>
<dbReference type="OrthoDB" id="3341310at2759"/>
<dbReference type="NCBIfam" id="NF008623">
    <property type="entry name" value="PRK11609.1"/>
    <property type="match status" value="1"/>
</dbReference>
<evidence type="ECO:0000313" key="10">
    <source>
        <dbReference type="Proteomes" id="UP000193685"/>
    </source>
</evidence>
<evidence type="ECO:0000256" key="1">
    <source>
        <dbReference type="ARBA" id="ARBA00006336"/>
    </source>
</evidence>
<dbReference type="Proteomes" id="UP000193685">
    <property type="component" value="Unassembled WGS sequence"/>
</dbReference>
<protein>
    <recommendedName>
        <fullName evidence="6">nicotinamidase</fullName>
        <ecNumber evidence="6">3.5.1.19</ecNumber>
    </recommendedName>
    <alternativeName>
        <fullName evidence="7">Nicotinamide deamidase</fullName>
    </alternativeName>
</protein>
<evidence type="ECO:0000256" key="4">
    <source>
        <dbReference type="ARBA" id="ARBA00022801"/>
    </source>
</evidence>
<dbReference type="SUPFAM" id="SSF52499">
    <property type="entry name" value="Isochorismatase-like hydrolases"/>
    <property type="match status" value="1"/>
</dbReference>
<dbReference type="CDD" id="cd01011">
    <property type="entry name" value="nicotinamidase"/>
    <property type="match status" value="1"/>
</dbReference>
<dbReference type="STRING" id="56484.A0A1Y2FJQ1"/>
<evidence type="ECO:0000256" key="7">
    <source>
        <dbReference type="ARBA" id="ARBA00043224"/>
    </source>
</evidence>
<dbReference type="EC" id="3.5.1.19" evidence="6"/>
<reference evidence="9 10" key="1">
    <citation type="submission" date="2016-07" db="EMBL/GenBank/DDBJ databases">
        <title>Pervasive Adenine N6-methylation of Active Genes in Fungi.</title>
        <authorList>
            <consortium name="DOE Joint Genome Institute"/>
            <person name="Mondo S.J."/>
            <person name="Dannebaum R.O."/>
            <person name="Kuo R.C."/>
            <person name="Labutti K."/>
            <person name="Haridas S."/>
            <person name="Kuo A."/>
            <person name="Salamov A."/>
            <person name="Ahrendt S.R."/>
            <person name="Lipzen A."/>
            <person name="Sullivan W."/>
            <person name="Andreopoulos W.B."/>
            <person name="Clum A."/>
            <person name="Lindquist E."/>
            <person name="Daum C."/>
            <person name="Ramamoorthy G.K."/>
            <person name="Gryganskyi A."/>
            <person name="Culley D."/>
            <person name="Magnuson J.K."/>
            <person name="James T.Y."/>
            <person name="O'Malley M.A."/>
            <person name="Stajich J.E."/>
            <person name="Spatafora J.W."/>
            <person name="Visel A."/>
            <person name="Grigoriev I.V."/>
        </authorList>
    </citation>
    <scope>NUCLEOTIDE SEQUENCE [LARGE SCALE GENOMIC DNA]</scope>
    <source>
        <strain evidence="9 10">12-1054</strain>
    </source>
</reference>
<dbReference type="AlphaFoldDB" id="A0A1Y2FJQ1"/>
<dbReference type="GO" id="GO:0019363">
    <property type="term" value="P:pyridine nucleotide biosynthetic process"/>
    <property type="evidence" value="ECO:0007669"/>
    <property type="project" value="UniProtKB-KW"/>
</dbReference>
<dbReference type="PANTHER" id="PTHR11080:SF2">
    <property type="entry name" value="LD05707P"/>
    <property type="match status" value="1"/>
</dbReference>
<dbReference type="EMBL" id="MCFI01000007">
    <property type="protein sequence ID" value="ORY83604.1"/>
    <property type="molecule type" value="Genomic_DNA"/>
</dbReference>
<evidence type="ECO:0000259" key="8">
    <source>
        <dbReference type="Pfam" id="PF00857"/>
    </source>
</evidence>
<dbReference type="Gene3D" id="3.40.50.850">
    <property type="entry name" value="Isochorismatase-like"/>
    <property type="match status" value="1"/>
</dbReference>
<keyword evidence="4" id="KW-0378">Hydrolase</keyword>
<gene>
    <name evidence="9" type="ORF">BCR37DRAFT_392084</name>
</gene>
<evidence type="ECO:0000256" key="5">
    <source>
        <dbReference type="ARBA" id="ARBA00037900"/>
    </source>
</evidence>
<keyword evidence="2" id="KW-0662">Pyridine nucleotide biosynthesis</keyword>
<comment type="similarity">
    <text evidence="1">Belongs to the isochorismatase family.</text>
</comment>
<feature type="domain" description="Isochorismatase-like" evidence="8">
    <location>
        <begin position="4"/>
        <end position="199"/>
    </location>
</feature>
<sequence>MPKTALLIVDVQNDFLDGGALAVPHAEEIIPVIQRLLNHPFDQIIATQDWHPRNHVSFAANHKGDMQSVRVTYKNDAAKTYTQRLWPVHCVQGTHGADLHPEIARLPLTKIVQKGYNADVDSYSAFSDCLGIEETGLEQYLQEHNIRRILCVGIAEDYCVFETALAAGQRGFETAVLREGVKGIEEMSGEKQTSLANAKIRYVTRADVAEFLRDGCATQA</sequence>
<evidence type="ECO:0000256" key="2">
    <source>
        <dbReference type="ARBA" id="ARBA00022642"/>
    </source>
</evidence>
<evidence type="ECO:0000256" key="3">
    <source>
        <dbReference type="ARBA" id="ARBA00022723"/>
    </source>
</evidence>
<evidence type="ECO:0000313" key="9">
    <source>
        <dbReference type="EMBL" id="ORY83604.1"/>
    </source>
</evidence>
<proteinExistence type="inferred from homology"/>
<keyword evidence="3" id="KW-0479">Metal-binding</keyword>
<dbReference type="GO" id="GO:0008936">
    <property type="term" value="F:nicotinamidase activity"/>
    <property type="evidence" value="ECO:0007669"/>
    <property type="project" value="UniProtKB-EC"/>
</dbReference>
<dbReference type="GeneID" id="63787703"/>
<dbReference type="InterPro" id="IPR052347">
    <property type="entry name" value="Isochorismatase_Nicotinamidase"/>
</dbReference>
<organism evidence="9 10">
    <name type="scientific">Protomyces lactucae-debilis</name>
    <dbReference type="NCBI Taxonomy" id="2754530"/>
    <lineage>
        <taxon>Eukaryota</taxon>
        <taxon>Fungi</taxon>
        <taxon>Dikarya</taxon>
        <taxon>Ascomycota</taxon>
        <taxon>Taphrinomycotina</taxon>
        <taxon>Taphrinomycetes</taxon>
        <taxon>Taphrinales</taxon>
        <taxon>Protomycetaceae</taxon>
        <taxon>Protomyces</taxon>
    </lineage>
</organism>